<evidence type="ECO:0000256" key="3">
    <source>
        <dbReference type="SAM" id="MobiDB-lite"/>
    </source>
</evidence>
<dbReference type="Gene3D" id="1.10.357.10">
    <property type="entry name" value="Tetracycline Repressor, domain 2"/>
    <property type="match status" value="1"/>
</dbReference>
<feature type="DNA-binding region" description="H-T-H motif" evidence="2">
    <location>
        <begin position="62"/>
        <end position="81"/>
    </location>
</feature>
<dbReference type="SUPFAM" id="SSF46689">
    <property type="entry name" value="Homeodomain-like"/>
    <property type="match status" value="1"/>
</dbReference>
<accession>A0A852WH80</accession>
<dbReference type="GO" id="GO:0000976">
    <property type="term" value="F:transcription cis-regulatory region binding"/>
    <property type="evidence" value="ECO:0007669"/>
    <property type="project" value="TreeGrafter"/>
</dbReference>
<evidence type="ECO:0000256" key="2">
    <source>
        <dbReference type="PROSITE-ProRule" id="PRU00335"/>
    </source>
</evidence>
<evidence type="ECO:0000256" key="1">
    <source>
        <dbReference type="ARBA" id="ARBA00023125"/>
    </source>
</evidence>
<dbReference type="InterPro" id="IPR050109">
    <property type="entry name" value="HTH-type_TetR-like_transc_reg"/>
</dbReference>
<name>A0A852WH80_9MICO</name>
<feature type="compositionally biased region" description="Basic and acidic residues" evidence="3">
    <location>
        <begin position="31"/>
        <end position="42"/>
    </location>
</feature>
<evidence type="ECO:0000313" key="6">
    <source>
        <dbReference type="Proteomes" id="UP000573599"/>
    </source>
</evidence>
<keyword evidence="1 2" id="KW-0238">DNA-binding</keyword>
<evidence type="ECO:0000313" key="5">
    <source>
        <dbReference type="EMBL" id="NYG08603.1"/>
    </source>
</evidence>
<sequence length="246" mass="26144">MTTTTKATAKPPAKARRRATAKPPAPSPDGRSTRWEQHRATRRRELVDATLRAIRQHGAGVGMDDIAAVAGTSKTVVYRHFSDRQGLYAEVCASVDALILRNLALATGHAGGDLTAAQSTPRALIAGAIDAYLTLVEKDPEVYRFVVTAPLLDQTAGDPAATVTDHIAAEMTAVLTEALRRTGRSTAPAPVWGAGLVGMVRAAADRWLTDSAMSRQELTEHLTDLAWGGLSAAWPDDTVTTPQEDS</sequence>
<dbReference type="PANTHER" id="PTHR30055">
    <property type="entry name" value="HTH-TYPE TRANSCRIPTIONAL REGULATOR RUTR"/>
    <property type="match status" value="1"/>
</dbReference>
<dbReference type="SUPFAM" id="SSF48498">
    <property type="entry name" value="Tetracyclin repressor-like, C-terminal domain"/>
    <property type="match status" value="1"/>
</dbReference>
<dbReference type="PROSITE" id="PS50977">
    <property type="entry name" value="HTH_TETR_2"/>
    <property type="match status" value="1"/>
</dbReference>
<dbReference type="Proteomes" id="UP000573599">
    <property type="component" value="Unassembled WGS sequence"/>
</dbReference>
<dbReference type="Pfam" id="PF19344">
    <property type="entry name" value="TetR_C_32"/>
    <property type="match status" value="1"/>
</dbReference>
<dbReference type="EMBL" id="JACCAB010000001">
    <property type="protein sequence ID" value="NYG08603.1"/>
    <property type="molecule type" value="Genomic_DNA"/>
</dbReference>
<evidence type="ECO:0000259" key="4">
    <source>
        <dbReference type="PROSITE" id="PS50977"/>
    </source>
</evidence>
<dbReference type="RefSeq" id="WP_179423145.1">
    <property type="nucleotide sequence ID" value="NZ_JACCAB010000001.1"/>
</dbReference>
<dbReference type="InterPro" id="IPR009057">
    <property type="entry name" value="Homeodomain-like_sf"/>
</dbReference>
<dbReference type="InterPro" id="IPR001647">
    <property type="entry name" value="HTH_TetR"/>
</dbReference>
<organism evidence="5 6">
    <name type="scientific">Pedococcus badiiscoriae</name>
    <dbReference type="NCBI Taxonomy" id="642776"/>
    <lineage>
        <taxon>Bacteria</taxon>
        <taxon>Bacillati</taxon>
        <taxon>Actinomycetota</taxon>
        <taxon>Actinomycetes</taxon>
        <taxon>Micrococcales</taxon>
        <taxon>Intrasporangiaceae</taxon>
        <taxon>Pedococcus</taxon>
    </lineage>
</organism>
<dbReference type="PANTHER" id="PTHR30055:SF226">
    <property type="entry name" value="HTH-TYPE TRANSCRIPTIONAL REGULATOR PKSA"/>
    <property type="match status" value="1"/>
</dbReference>
<dbReference type="InterPro" id="IPR036271">
    <property type="entry name" value="Tet_transcr_reg_TetR-rel_C_sf"/>
</dbReference>
<gene>
    <name evidence="5" type="ORF">BJ986_003090</name>
</gene>
<dbReference type="InterPro" id="IPR045823">
    <property type="entry name" value="TetR_C_32"/>
</dbReference>
<dbReference type="GO" id="GO:0003700">
    <property type="term" value="F:DNA-binding transcription factor activity"/>
    <property type="evidence" value="ECO:0007669"/>
    <property type="project" value="TreeGrafter"/>
</dbReference>
<reference evidence="5 6" key="1">
    <citation type="submission" date="2020-07" db="EMBL/GenBank/DDBJ databases">
        <title>Sequencing the genomes of 1000 actinobacteria strains.</title>
        <authorList>
            <person name="Klenk H.-P."/>
        </authorList>
    </citation>
    <scope>NUCLEOTIDE SEQUENCE [LARGE SCALE GENOMIC DNA]</scope>
    <source>
        <strain evidence="5 6">DSM 23987</strain>
    </source>
</reference>
<proteinExistence type="predicted"/>
<comment type="caution">
    <text evidence="5">The sequence shown here is derived from an EMBL/GenBank/DDBJ whole genome shotgun (WGS) entry which is preliminary data.</text>
</comment>
<feature type="compositionally biased region" description="Low complexity" evidence="3">
    <location>
        <begin position="1"/>
        <end position="12"/>
    </location>
</feature>
<feature type="region of interest" description="Disordered" evidence="3">
    <location>
        <begin position="1"/>
        <end position="42"/>
    </location>
</feature>
<dbReference type="PRINTS" id="PR00455">
    <property type="entry name" value="HTHTETR"/>
</dbReference>
<protein>
    <submittedName>
        <fullName evidence="5">AcrR family transcriptional regulator</fullName>
    </submittedName>
</protein>
<dbReference type="Pfam" id="PF00440">
    <property type="entry name" value="TetR_N"/>
    <property type="match status" value="1"/>
</dbReference>
<feature type="domain" description="HTH tetR-type" evidence="4">
    <location>
        <begin position="40"/>
        <end position="99"/>
    </location>
</feature>
<dbReference type="AlphaFoldDB" id="A0A852WH80"/>
<keyword evidence="6" id="KW-1185">Reference proteome</keyword>